<name>A0A9D9HGY2_9SPIR</name>
<reference evidence="8" key="2">
    <citation type="journal article" date="2021" name="PeerJ">
        <title>Extensive microbial diversity within the chicken gut microbiome revealed by metagenomics and culture.</title>
        <authorList>
            <person name="Gilroy R."/>
            <person name="Ravi A."/>
            <person name="Getino M."/>
            <person name="Pursley I."/>
            <person name="Horton D.L."/>
            <person name="Alikhan N.F."/>
            <person name="Baker D."/>
            <person name="Gharbi K."/>
            <person name="Hall N."/>
            <person name="Watson M."/>
            <person name="Adriaenssens E.M."/>
            <person name="Foster-Nyarko E."/>
            <person name="Jarju S."/>
            <person name="Secka A."/>
            <person name="Antonio M."/>
            <person name="Oren A."/>
            <person name="Chaudhuri R.R."/>
            <person name="La Ragione R."/>
            <person name="Hildebrand F."/>
            <person name="Pallen M.J."/>
        </authorList>
    </citation>
    <scope>NUCLEOTIDE SEQUENCE</scope>
    <source>
        <strain evidence="8">B3-4054</strain>
    </source>
</reference>
<keyword evidence="5 7" id="KW-1133">Transmembrane helix</keyword>
<feature type="transmembrane region" description="Helical" evidence="7">
    <location>
        <begin position="140"/>
        <end position="159"/>
    </location>
</feature>
<keyword evidence="4 7" id="KW-0812">Transmembrane</keyword>
<feature type="transmembrane region" description="Helical" evidence="7">
    <location>
        <begin position="97"/>
        <end position="119"/>
    </location>
</feature>
<feature type="transmembrane region" description="Helical" evidence="7">
    <location>
        <begin position="165"/>
        <end position="188"/>
    </location>
</feature>
<dbReference type="PANTHER" id="PTHR23514:SF3">
    <property type="entry name" value="BYPASS OF STOP CODON PROTEIN 6"/>
    <property type="match status" value="1"/>
</dbReference>
<comment type="caution">
    <text evidence="8">The sequence shown here is derived from an EMBL/GenBank/DDBJ whole genome shotgun (WGS) entry which is preliminary data.</text>
</comment>
<dbReference type="Proteomes" id="UP000823616">
    <property type="component" value="Unassembled WGS sequence"/>
</dbReference>
<dbReference type="Gene3D" id="1.20.1250.20">
    <property type="entry name" value="MFS general substrate transporter like domains"/>
    <property type="match status" value="2"/>
</dbReference>
<evidence type="ECO:0000256" key="6">
    <source>
        <dbReference type="ARBA" id="ARBA00023136"/>
    </source>
</evidence>
<comment type="subcellular location">
    <subcellularLocation>
        <location evidence="1">Endomembrane system</location>
        <topology evidence="1">Multi-pass membrane protein</topology>
    </subcellularLocation>
</comment>
<dbReference type="GO" id="GO:0016020">
    <property type="term" value="C:membrane"/>
    <property type="evidence" value="ECO:0007669"/>
    <property type="project" value="TreeGrafter"/>
</dbReference>
<gene>
    <name evidence="8" type="ORF">IAA96_01345</name>
</gene>
<dbReference type="InterPro" id="IPR011701">
    <property type="entry name" value="MFS"/>
</dbReference>
<evidence type="ECO:0000256" key="1">
    <source>
        <dbReference type="ARBA" id="ARBA00004127"/>
    </source>
</evidence>
<protein>
    <submittedName>
        <fullName evidence="8">MFS transporter</fullName>
    </submittedName>
</protein>
<evidence type="ECO:0000256" key="3">
    <source>
        <dbReference type="ARBA" id="ARBA00022448"/>
    </source>
</evidence>
<keyword evidence="3" id="KW-0813">Transport</keyword>
<evidence type="ECO:0000256" key="7">
    <source>
        <dbReference type="SAM" id="Phobius"/>
    </source>
</evidence>
<evidence type="ECO:0000256" key="2">
    <source>
        <dbReference type="ARBA" id="ARBA00008335"/>
    </source>
</evidence>
<comment type="similarity">
    <text evidence="2">Belongs to the major facilitator superfamily.</text>
</comment>
<dbReference type="InterPro" id="IPR051788">
    <property type="entry name" value="MFS_Transporter"/>
</dbReference>
<evidence type="ECO:0000313" key="8">
    <source>
        <dbReference type="EMBL" id="MBO8449732.1"/>
    </source>
</evidence>
<proteinExistence type="inferred from homology"/>
<feature type="transmembrane region" description="Helical" evidence="7">
    <location>
        <begin position="209"/>
        <end position="229"/>
    </location>
</feature>
<evidence type="ECO:0000313" key="9">
    <source>
        <dbReference type="Proteomes" id="UP000823616"/>
    </source>
</evidence>
<feature type="transmembrane region" description="Helical" evidence="7">
    <location>
        <begin position="43"/>
        <end position="64"/>
    </location>
</feature>
<dbReference type="EMBL" id="JADIMS010000022">
    <property type="protein sequence ID" value="MBO8449732.1"/>
    <property type="molecule type" value="Genomic_DNA"/>
</dbReference>
<feature type="transmembrane region" description="Helical" evidence="7">
    <location>
        <begin position="278"/>
        <end position="296"/>
    </location>
</feature>
<feature type="non-terminal residue" evidence="8">
    <location>
        <position position="369"/>
    </location>
</feature>
<feature type="transmembrane region" description="Helical" evidence="7">
    <location>
        <begin position="7"/>
        <end position="31"/>
    </location>
</feature>
<dbReference type="AlphaFoldDB" id="A0A9D9HGY2"/>
<keyword evidence="6 7" id="KW-0472">Membrane</keyword>
<dbReference type="SUPFAM" id="SSF103473">
    <property type="entry name" value="MFS general substrate transporter"/>
    <property type="match status" value="1"/>
</dbReference>
<dbReference type="Pfam" id="PF07690">
    <property type="entry name" value="MFS_1"/>
    <property type="match status" value="1"/>
</dbReference>
<dbReference type="GO" id="GO:0012505">
    <property type="term" value="C:endomembrane system"/>
    <property type="evidence" value="ECO:0007669"/>
    <property type="project" value="UniProtKB-SubCell"/>
</dbReference>
<feature type="transmembrane region" description="Helical" evidence="7">
    <location>
        <begin position="249"/>
        <end position="266"/>
    </location>
</feature>
<evidence type="ECO:0000256" key="4">
    <source>
        <dbReference type="ARBA" id="ARBA00022692"/>
    </source>
</evidence>
<feature type="transmembrane region" description="Helical" evidence="7">
    <location>
        <begin position="302"/>
        <end position="321"/>
    </location>
</feature>
<reference evidence="8" key="1">
    <citation type="submission" date="2020-10" db="EMBL/GenBank/DDBJ databases">
        <authorList>
            <person name="Gilroy R."/>
        </authorList>
    </citation>
    <scope>NUCLEOTIDE SEQUENCE</scope>
    <source>
        <strain evidence="8">B3-4054</strain>
    </source>
</reference>
<accession>A0A9D9HGY2</accession>
<sequence length="369" mass="39221">MTYKSTVYAGFTGYTVQAVVNNLVPLLFVLFQERYALSLPQVTFLITANFLVQLLTDILSAAFVDKIGWRVSIVAAHICSALGFAMLAFLPDLLPDPFAGILLSIAVYAVGGGLLEVLVSPIVEACPTKNKETVMSLLHSFYCWGYVLVVLLSTVFFAVCGIHRWKLLVLLWALLPLGNGILFLRVPLYRLPESGAEDGKKSVPLYSQGLFWILLAMMLCAGASELAVSQWASVFAEQGLGVNKTAGDLAGPMAFALLMGASRLFYGRFGSRISLDRFMLASCLLCVLSYFCIAFVPVPAVALLFCAVCGFSVGILWPGTFSKAAASVRGGTVMFAFLALAGDLGCAAGPSLAGFAASAAGGNLRMGIL</sequence>
<dbReference type="PANTHER" id="PTHR23514">
    <property type="entry name" value="BYPASS OF STOP CODON PROTEIN 6"/>
    <property type="match status" value="1"/>
</dbReference>
<dbReference type="InterPro" id="IPR036259">
    <property type="entry name" value="MFS_trans_sf"/>
</dbReference>
<organism evidence="8 9">
    <name type="scientific">Candidatus Avitreponema avistercoris</name>
    <dbReference type="NCBI Taxonomy" id="2840705"/>
    <lineage>
        <taxon>Bacteria</taxon>
        <taxon>Pseudomonadati</taxon>
        <taxon>Spirochaetota</taxon>
        <taxon>Spirochaetia</taxon>
        <taxon>Spirochaetales</taxon>
        <taxon>Candidatus Avitreponema</taxon>
    </lineage>
</organism>
<feature type="transmembrane region" description="Helical" evidence="7">
    <location>
        <begin position="333"/>
        <end position="357"/>
    </location>
</feature>
<feature type="transmembrane region" description="Helical" evidence="7">
    <location>
        <begin position="71"/>
        <end position="91"/>
    </location>
</feature>
<evidence type="ECO:0000256" key="5">
    <source>
        <dbReference type="ARBA" id="ARBA00022989"/>
    </source>
</evidence>
<dbReference type="GO" id="GO:0022857">
    <property type="term" value="F:transmembrane transporter activity"/>
    <property type="evidence" value="ECO:0007669"/>
    <property type="project" value="InterPro"/>
</dbReference>